<evidence type="ECO:0000256" key="3">
    <source>
        <dbReference type="ARBA" id="ARBA00022630"/>
    </source>
</evidence>
<dbReference type="Pfam" id="PF02770">
    <property type="entry name" value="Acyl-CoA_dh_M"/>
    <property type="match status" value="1"/>
</dbReference>
<evidence type="ECO:0000259" key="7">
    <source>
        <dbReference type="Pfam" id="PF02770"/>
    </source>
</evidence>
<keyword evidence="3 5" id="KW-0285">Flavoprotein</keyword>
<protein>
    <submittedName>
        <fullName evidence="8">Acyl-CoA dehydrogenase family protein</fullName>
    </submittedName>
</protein>
<name>A0ABP8QZA5_9SPHI</name>
<feature type="domain" description="Acyl-CoA oxidase/dehydrogenase middle" evidence="7">
    <location>
        <begin position="126"/>
        <end position="200"/>
    </location>
</feature>
<dbReference type="PANTHER" id="PTHR43884">
    <property type="entry name" value="ACYL-COA DEHYDROGENASE"/>
    <property type="match status" value="1"/>
</dbReference>
<sequence length="501" mass="56109">MSHIITQADFKTYIKDFEQHLKTLFRETYDFNKISLERDLPAAFKAEIMKKNPLAVAIPALHGGRGVKVKECLGVLAAASYESLALSLMFGINIALFLEPLAKYGNYGVQEKIFKRFLEDSAMGGLMITEKAYGSDALNMKTSYREVENGYKIEGEKHWQGLSGAADFWLVTARRRGENGDLARDIDFFVTDNAVEGQHIPMVHRYNNLGLYAIPYGINQIDITVPQEQRLQSGSTGLKLMLDTLHRSRMQFPGMGMGFLKRLLDETLQHCQTRIVGGMPLSNLDSVKYQLSRLQAAYTICSGMCCFSVTNSGIEHDLATAAIEANAMKALITDLMQEAAHISLQLAGANGYRLDHLAGRAVIDSRPFQIFEGSNEMLYGQIADAVLKLMRKAKETNFAKFLATYKNTHESIGYFAGLLDFNVDGAVSQRDAVTLGRIISRVLSFQFVLEMQGFNTELVESTRQHMYTDIQSLVGQYMSKNMAVPLFEYQDQSDWMQFANA</sequence>
<accession>A0ABP8QZA5</accession>
<dbReference type="Gene3D" id="2.40.110.10">
    <property type="entry name" value="Butyryl-CoA Dehydrogenase, subunit A, domain 2"/>
    <property type="match status" value="1"/>
</dbReference>
<gene>
    <name evidence="8" type="ORF">GCM10023173_10070</name>
</gene>
<keyword evidence="4 5" id="KW-0274">FAD</keyword>
<feature type="domain" description="Acyl-CoA dehydrogenase/oxidase C-terminal" evidence="6">
    <location>
        <begin position="236"/>
        <end position="386"/>
    </location>
</feature>
<organism evidence="8 9">
    <name type="scientific">Sphingobacterium thermophilum</name>
    <dbReference type="NCBI Taxonomy" id="768534"/>
    <lineage>
        <taxon>Bacteria</taxon>
        <taxon>Pseudomonadati</taxon>
        <taxon>Bacteroidota</taxon>
        <taxon>Sphingobacteriia</taxon>
        <taxon>Sphingobacteriales</taxon>
        <taxon>Sphingobacteriaceae</taxon>
        <taxon>Sphingobacterium</taxon>
    </lineage>
</organism>
<evidence type="ECO:0000256" key="5">
    <source>
        <dbReference type="RuleBase" id="RU362125"/>
    </source>
</evidence>
<comment type="caution">
    <text evidence="8">The sequence shown here is derived from an EMBL/GenBank/DDBJ whole genome shotgun (WGS) entry which is preliminary data.</text>
</comment>
<dbReference type="InterPro" id="IPR036250">
    <property type="entry name" value="AcylCo_DH-like_C"/>
</dbReference>
<dbReference type="InterPro" id="IPR046373">
    <property type="entry name" value="Acyl-CoA_Oxase/DH_mid-dom_sf"/>
</dbReference>
<comment type="cofactor">
    <cofactor evidence="1 5">
        <name>FAD</name>
        <dbReference type="ChEBI" id="CHEBI:57692"/>
    </cofactor>
</comment>
<evidence type="ECO:0000256" key="2">
    <source>
        <dbReference type="ARBA" id="ARBA00009347"/>
    </source>
</evidence>
<dbReference type="PANTHER" id="PTHR43884:SF12">
    <property type="entry name" value="ISOVALERYL-COA DEHYDROGENASE, MITOCHONDRIAL-RELATED"/>
    <property type="match status" value="1"/>
</dbReference>
<dbReference type="SUPFAM" id="SSF47203">
    <property type="entry name" value="Acyl-CoA dehydrogenase C-terminal domain-like"/>
    <property type="match status" value="1"/>
</dbReference>
<evidence type="ECO:0000256" key="4">
    <source>
        <dbReference type="ARBA" id="ARBA00022827"/>
    </source>
</evidence>
<comment type="similarity">
    <text evidence="2 5">Belongs to the acyl-CoA dehydrogenase family.</text>
</comment>
<keyword evidence="9" id="KW-1185">Reference proteome</keyword>
<evidence type="ECO:0000256" key="1">
    <source>
        <dbReference type="ARBA" id="ARBA00001974"/>
    </source>
</evidence>
<dbReference type="Proteomes" id="UP001500394">
    <property type="component" value="Unassembled WGS sequence"/>
</dbReference>
<evidence type="ECO:0000313" key="8">
    <source>
        <dbReference type="EMBL" id="GAA4513941.1"/>
    </source>
</evidence>
<proteinExistence type="inferred from homology"/>
<dbReference type="InterPro" id="IPR009100">
    <property type="entry name" value="AcylCoA_DH/oxidase_NM_dom_sf"/>
</dbReference>
<dbReference type="CDD" id="cd00567">
    <property type="entry name" value="ACAD"/>
    <property type="match status" value="1"/>
</dbReference>
<dbReference type="EMBL" id="BAABGR010000010">
    <property type="protein sequence ID" value="GAA4513941.1"/>
    <property type="molecule type" value="Genomic_DNA"/>
</dbReference>
<dbReference type="RefSeq" id="WP_345065612.1">
    <property type="nucleotide sequence ID" value="NZ_BAABGR010000010.1"/>
</dbReference>
<dbReference type="InterPro" id="IPR037069">
    <property type="entry name" value="AcylCoA_DH/ox_N_sf"/>
</dbReference>
<evidence type="ECO:0000259" key="6">
    <source>
        <dbReference type="Pfam" id="PF00441"/>
    </source>
</evidence>
<dbReference type="InterPro" id="IPR009075">
    <property type="entry name" value="AcylCo_DH/oxidase_C"/>
</dbReference>
<dbReference type="SUPFAM" id="SSF56645">
    <property type="entry name" value="Acyl-CoA dehydrogenase NM domain-like"/>
    <property type="match status" value="1"/>
</dbReference>
<dbReference type="Gene3D" id="1.20.140.10">
    <property type="entry name" value="Butyryl-CoA Dehydrogenase, subunit A, domain 3"/>
    <property type="match status" value="1"/>
</dbReference>
<keyword evidence="5" id="KW-0560">Oxidoreductase</keyword>
<dbReference type="InterPro" id="IPR006091">
    <property type="entry name" value="Acyl-CoA_Oxase/DH_mid-dom"/>
</dbReference>
<dbReference type="Pfam" id="PF00441">
    <property type="entry name" value="Acyl-CoA_dh_1"/>
    <property type="match status" value="1"/>
</dbReference>
<evidence type="ECO:0000313" key="9">
    <source>
        <dbReference type="Proteomes" id="UP001500394"/>
    </source>
</evidence>
<reference evidence="9" key="1">
    <citation type="journal article" date="2019" name="Int. J. Syst. Evol. Microbiol.">
        <title>The Global Catalogue of Microorganisms (GCM) 10K type strain sequencing project: providing services to taxonomists for standard genome sequencing and annotation.</title>
        <authorList>
            <consortium name="The Broad Institute Genomics Platform"/>
            <consortium name="The Broad Institute Genome Sequencing Center for Infectious Disease"/>
            <person name="Wu L."/>
            <person name="Ma J."/>
        </authorList>
    </citation>
    <scope>NUCLEOTIDE SEQUENCE [LARGE SCALE GENOMIC DNA]</scope>
    <source>
        <strain evidence="9">JCM 17858</strain>
    </source>
</reference>
<dbReference type="Gene3D" id="1.10.540.10">
    <property type="entry name" value="Acyl-CoA dehydrogenase/oxidase, N-terminal domain"/>
    <property type="match status" value="1"/>
</dbReference>